<name>A0A562R0G9_9BURK</name>
<sequence>MLKFSSSQLTALKQLEEHQYVEAVRKNILSDMPELASDDTLACRLEQAYRHAVGLHFVDGAAITQFLYYEAAAPTFYRQPPIDGWLRKPGAAVEQRFYDLIALTRSKLEKY</sequence>
<evidence type="ECO:0000313" key="1">
    <source>
        <dbReference type="EMBL" id="TWI62537.1"/>
    </source>
</evidence>
<proteinExistence type="predicted"/>
<dbReference type="OrthoDB" id="6623806at2"/>
<reference evidence="1 2" key="1">
    <citation type="journal article" date="2015" name="Stand. Genomic Sci.">
        <title>Genomic Encyclopedia of Bacterial and Archaeal Type Strains, Phase III: the genomes of soil and plant-associated and newly described type strains.</title>
        <authorList>
            <person name="Whitman W.B."/>
            <person name="Woyke T."/>
            <person name="Klenk H.P."/>
            <person name="Zhou Y."/>
            <person name="Lilburn T.G."/>
            <person name="Beck B.J."/>
            <person name="De Vos P."/>
            <person name="Vandamme P."/>
            <person name="Eisen J.A."/>
            <person name="Garrity G."/>
            <person name="Hugenholtz P."/>
            <person name="Kyrpides N.C."/>
        </authorList>
    </citation>
    <scope>NUCLEOTIDE SEQUENCE [LARGE SCALE GENOMIC DNA]</scope>
    <source>
        <strain evidence="1 2">CGMCC 1.10822</strain>
    </source>
</reference>
<dbReference type="RefSeq" id="WP_145651361.1">
    <property type="nucleotide sequence ID" value="NZ_VLLB01000008.1"/>
</dbReference>
<dbReference type="AlphaFoldDB" id="A0A562R0G9"/>
<comment type="caution">
    <text evidence="1">The sequence shown here is derived from an EMBL/GenBank/DDBJ whole genome shotgun (WGS) entry which is preliminary data.</text>
</comment>
<accession>A0A562R0G9</accession>
<keyword evidence="2" id="KW-1185">Reference proteome</keyword>
<evidence type="ECO:0000313" key="2">
    <source>
        <dbReference type="Proteomes" id="UP000318431"/>
    </source>
</evidence>
<organism evidence="1 2">
    <name type="scientific">Pseudoduganella lurida</name>
    <dbReference type="NCBI Taxonomy" id="1036180"/>
    <lineage>
        <taxon>Bacteria</taxon>
        <taxon>Pseudomonadati</taxon>
        <taxon>Pseudomonadota</taxon>
        <taxon>Betaproteobacteria</taxon>
        <taxon>Burkholderiales</taxon>
        <taxon>Oxalobacteraceae</taxon>
        <taxon>Telluria group</taxon>
        <taxon>Pseudoduganella</taxon>
    </lineage>
</organism>
<gene>
    <name evidence="1" type="ORF">IP91_04057</name>
</gene>
<dbReference type="EMBL" id="VLLB01000008">
    <property type="protein sequence ID" value="TWI62537.1"/>
    <property type="molecule type" value="Genomic_DNA"/>
</dbReference>
<dbReference type="Proteomes" id="UP000318431">
    <property type="component" value="Unassembled WGS sequence"/>
</dbReference>
<protein>
    <submittedName>
        <fullName evidence="1">Uncharacterized protein</fullName>
    </submittedName>
</protein>